<dbReference type="Proteomes" id="UP000824190">
    <property type="component" value="Unassembled WGS sequence"/>
</dbReference>
<dbReference type="AlphaFoldDB" id="A0A9D1RQM4"/>
<sequence length="90" mass="10091">MTMAELGRAAPLTSSTRDSEQVHAARYVGAATVDASHLAQALWPAMTTEQSKGTLSYTEGLRDDRVATENFHDMMDFRRSHTRGTEYRDR</sequence>
<accession>A0A9D1RQM4</accession>
<protein>
    <submittedName>
        <fullName evidence="1">Uncharacterized protein</fullName>
    </submittedName>
</protein>
<comment type="caution">
    <text evidence="1">The sequence shown here is derived from an EMBL/GenBank/DDBJ whole genome shotgun (WGS) entry which is preliminary data.</text>
</comment>
<reference evidence="1" key="1">
    <citation type="journal article" date="2021" name="PeerJ">
        <title>Extensive microbial diversity within the chicken gut microbiome revealed by metagenomics and culture.</title>
        <authorList>
            <person name="Gilroy R."/>
            <person name="Ravi A."/>
            <person name="Getino M."/>
            <person name="Pursley I."/>
            <person name="Horton D.L."/>
            <person name="Alikhan N.F."/>
            <person name="Baker D."/>
            <person name="Gharbi K."/>
            <person name="Hall N."/>
            <person name="Watson M."/>
            <person name="Adriaenssens E.M."/>
            <person name="Foster-Nyarko E."/>
            <person name="Jarju S."/>
            <person name="Secka A."/>
            <person name="Antonio M."/>
            <person name="Oren A."/>
            <person name="Chaudhuri R.R."/>
            <person name="La Ragione R."/>
            <person name="Hildebrand F."/>
            <person name="Pallen M.J."/>
        </authorList>
    </citation>
    <scope>NUCLEOTIDE SEQUENCE</scope>
    <source>
        <strain evidence="1">CHK32-1732</strain>
    </source>
</reference>
<gene>
    <name evidence="1" type="ORF">H9870_12190</name>
</gene>
<evidence type="ECO:0000313" key="1">
    <source>
        <dbReference type="EMBL" id="HIW92403.1"/>
    </source>
</evidence>
<evidence type="ECO:0000313" key="2">
    <source>
        <dbReference type="Proteomes" id="UP000824190"/>
    </source>
</evidence>
<reference evidence="1" key="2">
    <citation type="submission" date="2021-04" db="EMBL/GenBank/DDBJ databases">
        <authorList>
            <person name="Gilroy R."/>
        </authorList>
    </citation>
    <scope>NUCLEOTIDE SEQUENCE</scope>
    <source>
        <strain evidence="1">CHK32-1732</strain>
    </source>
</reference>
<name>A0A9D1RQM4_9CORY</name>
<proteinExistence type="predicted"/>
<organism evidence="1 2">
    <name type="scientific">Candidatus Corynebacterium avicola</name>
    <dbReference type="NCBI Taxonomy" id="2838527"/>
    <lineage>
        <taxon>Bacteria</taxon>
        <taxon>Bacillati</taxon>
        <taxon>Actinomycetota</taxon>
        <taxon>Actinomycetes</taxon>
        <taxon>Mycobacteriales</taxon>
        <taxon>Corynebacteriaceae</taxon>
        <taxon>Corynebacterium</taxon>
    </lineage>
</organism>
<dbReference type="EMBL" id="DXGC01000103">
    <property type="protein sequence ID" value="HIW92403.1"/>
    <property type="molecule type" value="Genomic_DNA"/>
</dbReference>